<feature type="transmembrane region" description="Helical" evidence="6">
    <location>
        <begin position="330"/>
        <end position="346"/>
    </location>
</feature>
<feature type="transmembrane region" description="Helical" evidence="6">
    <location>
        <begin position="358"/>
        <end position="378"/>
    </location>
</feature>
<dbReference type="Pfam" id="PF07690">
    <property type="entry name" value="MFS_1"/>
    <property type="match status" value="1"/>
</dbReference>
<feature type="transmembrane region" description="Helical" evidence="6">
    <location>
        <begin position="195"/>
        <end position="214"/>
    </location>
</feature>
<dbReference type="Proteomes" id="UP000486534">
    <property type="component" value="Unassembled WGS sequence"/>
</dbReference>
<organism evidence="8 9">
    <name type="scientific">Pseudomonas piscis</name>
    <dbReference type="NCBI Taxonomy" id="2614538"/>
    <lineage>
        <taxon>Bacteria</taxon>
        <taxon>Pseudomonadati</taxon>
        <taxon>Pseudomonadota</taxon>
        <taxon>Gammaproteobacteria</taxon>
        <taxon>Pseudomonadales</taxon>
        <taxon>Pseudomonadaceae</taxon>
        <taxon>Pseudomonas</taxon>
    </lineage>
</organism>
<feature type="transmembrane region" description="Helical" evidence="6">
    <location>
        <begin position="299"/>
        <end position="318"/>
    </location>
</feature>
<comment type="caution">
    <text evidence="8">The sequence shown here is derived from an EMBL/GenBank/DDBJ whole genome shotgun (WGS) entry which is preliminary data.</text>
</comment>
<dbReference type="PANTHER" id="PTHR42718:SF9">
    <property type="entry name" value="MAJOR FACILITATOR SUPERFAMILY MULTIDRUG TRANSPORTER MFSC"/>
    <property type="match status" value="1"/>
</dbReference>
<keyword evidence="5 6" id="KW-0472">Membrane</keyword>
<dbReference type="PANTHER" id="PTHR42718">
    <property type="entry name" value="MAJOR FACILITATOR SUPERFAMILY MULTIDRUG TRANSPORTER MFSC"/>
    <property type="match status" value="1"/>
</dbReference>
<feature type="transmembrane region" description="Helical" evidence="6">
    <location>
        <begin position="132"/>
        <end position="150"/>
    </location>
</feature>
<dbReference type="SUPFAM" id="SSF103473">
    <property type="entry name" value="MFS general substrate transporter"/>
    <property type="match status" value="1"/>
</dbReference>
<evidence type="ECO:0000256" key="6">
    <source>
        <dbReference type="SAM" id="Phobius"/>
    </source>
</evidence>
<evidence type="ECO:0000259" key="7">
    <source>
        <dbReference type="PROSITE" id="PS50850"/>
    </source>
</evidence>
<feature type="transmembrane region" description="Helical" evidence="6">
    <location>
        <begin position="162"/>
        <end position="183"/>
    </location>
</feature>
<evidence type="ECO:0000313" key="9">
    <source>
        <dbReference type="Proteomes" id="UP000486534"/>
    </source>
</evidence>
<name>A0A7X1PLR5_9PSED</name>
<dbReference type="GO" id="GO:0022857">
    <property type="term" value="F:transmembrane transporter activity"/>
    <property type="evidence" value="ECO:0007669"/>
    <property type="project" value="InterPro"/>
</dbReference>
<evidence type="ECO:0000256" key="1">
    <source>
        <dbReference type="ARBA" id="ARBA00004141"/>
    </source>
</evidence>
<dbReference type="PROSITE" id="PS50850">
    <property type="entry name" value="MFS"/>
    <property type="match status" value="1"/>
</dbReference>
<feature type="transmembrane region" description="Helical" evidence="6">
    <location>
        <begin position="45"/>
        <end position="66"/>
    </location>
</feature>
<accession>A0A7X1PLR5</accession>
<dbReference type="RefSeq" id="WP_053129894.1">
    <property type="nucleotide sequence ID" value="NZ_WHUV01000002.1"/>
</dbReference>
<comment type="subcellular location">
    <subcellularLocation>
        <location evidence="1">Membrane</location>
        <topology evidence="1">Multi-pass membrane protein</topology>
    </subcellularLocation>
</comment>
<evidence type="ECO:0000256" key="3">
    <source>
        <dbReference type="ARBA" id="ARBA00022692"/>
    </source>
</evidence>
<keyword evidence="2" id="KW-0813">Transport</keyword>
<feature type="transmembrane region" description="Helical" evidence="6">
    <location>
        <begin position="99"/>
        <end position="120"/>
    </location>
</feature>
<dbReference type="InterPro" id="IPR036259">
    <property type="entry name" value="MFS_trans_sf"/>
</dbReference>
<feature type="transmembrane region" description="Helical" evidence="6">
    <location>
        <begin position="399"/>
        <end position="419"/>
    </location>
</feature>
<feature type="transmembrane region" description="Helical" evidence="6">
    <location>
        <begin position="263"/>
        <end position="279"/>
    </location>
</feature>
<proteinExistence type="predicted"/>
<feature type="transmembrane region" description="Helical" evidence="6">
    <location>
        <begin position="481"/>
        <end position="500"/>
    </location>
</feature>
<gene>
    <name evidence="8" type="ORF">GDH07_13395</name>
</gene>
<dbReference type="GO" id="GO:0016020">
    <property type="term" value="C:membrane"/>
    <property type="evidence" value="ECO:0007669"/>
    <property type="project" value="UniProtKB-SubCell"/>
</dbReference>
<keyword evidence="3 6" id="KW-0812">Transmembrane</keyword>
<dbReference type="EMBL" id="WHUV01000002">
    <property type="protein sequence ID" value="MQA54305.1"/>
    <property type="molecule type" value="Genomic_DNA"/>
</dbReference>
<evidence type="ECO:0000256" key="4">
    <source>
        <dbReference type="ARBA" id="ARBA00022989"/>
    </source>
</evidence>
<evidence type="ECO:0000256" key="5">
    <source>
        <dbReference type="ARBA" id="ARBA00023136"/>
    </source>
</evidence>
<feature type="domain" description="Major facilitator superfamily (MFS) profile" evidence="7">
    <location>
        <begin position="8"/>
        <end position="469"/>
    </location>
</feature>
<dbReference type="AlphaFoldDB" id="A0A7X1PLR5"/>
<dbReference type="InterPro" id="IPR011701">
    <property type="entry name" value="MFS"/>
</dbReference>
<reference evidence="8 9" key="1">
    <citation type="submission" date="2019-10" db="EMBL/GenBank/DDBJ databases">
        <title>Pseudomonas dajingensis sp. nov., isolated from the profound head ulcers of farmed Murray cod (Maccullochella peelii peelii).</title>
        <authorList>
            <person name="Liu Y."/>
        </authorList>
    </citation>
    <scope>NUCLEOTIDE SEQUENCE [LARGE SCALE GENOMIC DNA]</scope>
    <source>
        <strain evidence="8 9">MC042</strain>
    </source>
</reference>
<feature type="transmembrane region" description="Helical" evidence="6">
    <location>
        <begin position="73"/>
        <end position="93"/>
    </location>
</feature>
<evidence type="ECO:0000256" key="2">
    <source>
        <dbReference type="ARBA" id="ARBA00022448"/>
    </source>
</evidence>
<dbReference type="Gene3D" id="1.20.1250.20">
    <property type="entry name" value="MFS general substrate transporter like domains"/>
    <property type="match status" value="1"/>
</dbReference>
<evidence type="ECO:0000313" key="8">
    <source>
        <dbReference type="EMBL" id="MQA54305.1"/>
    </source>
</evidence>
<keyword evidence="4 6" id="KW-1133">Transmembrane helix</keyword>
<feature type="transmembrane region" description="Helical" evidence="6">
    <location>
        <begin position="226"/>
        <end position="243"/>
    </location>
</feature>
<dbReference type="InterPro" id="IPR020846">
    <property type="entry name" value="MFS_dom"/>
</dbReference>
<sequence>MKSGQHRLLLLIFLLCFAEFLQNGMFAFAAAPIRGEIGASPEEYSLVTALHAWIAILGIAIHRWLLERSGWRWYVLATIALHALGCLICAQSHDLASFSLGRALMALGSAAFMISARMLVTLIPAGPGRFTGITVFCCALAAGTACAPVASSLAVSLDHWHLMFWALICCTTVAAFLAAGVLPSTAEPRERHNQASLLDLGLLAMGSFSLLYIIQRLCYDFYDHSPMLVLWLLVAVSLFGYFFHLQHRQAPLLELRQLLTPRYLLGLSLFSLSYVVMNANNYVLPTLLQTGLGMTWESIARLQSCGLAGELVTWLIMARILLRAPSPRKFYLAGFACLGGFGWLLSNLSPAVDPLQYVLPALVLNGCFVMLVLGTAATQTFREASRDDKLLSHAQQIKSIFGQLAMASGTTIATVFSQWRTTEQYAALNANLMPGRPGYEQSSQVMGSHFSHFAEAGTAARMAFAEQARELSSQATLLASINHFQILVALACACAVLIGWQRIHR</sequence>
<protein>
    <submittedName>
        <fullName evidence="8">MFS transporter</fullName>
    </submittedName>
</protein>